<dbReference type="AlphaFoldDB" id="H1UXM0"/>
<gene>
    <name evidence="2" type="ORF">CH063_05051</name>
</gene>
<accession>H1UXM0</accession>
<dbReference type="Proteomes" id="UP000007174">
    <property type="component" value="Unassembled WGS sequence"/>
</dbReference>
<dbReference type="EMBL" id="CACQ02000515">
    <property type="protein sequence ID" value="CCF32721.1"/>
    <property type="molecule type" value="Genomic_DNA"/>
</dbReference>
<sequence length="69" mass="7615">ATTCSRTRFPLAVSRSPESAESSARPPSQTTPRTSLLRSVWVVLCSKGFGRKGVMKSGTYWRNVYTTSM</sequence>
<feature type="region of interest" description="Disordered" evidence="1">
    <location>
        <begin position="1"/>
        <end position="33"/>
    </location>
</feature>
<reference evidence="3" key="1">
    <citation type="journal article" date="2012" name="Nat. Genet.">
        <title>Lifestyle transitions in plant pathogenic Colletotrichum fungi deciphered by genome and transcriptome analyses.</title>
        <authorList>
            <person name="O'Connell R.J."/>
            <person name="Thon M.R."/>
            <person name="Hacquard S."/>
            <person name="Amyotte S.G."/>
            <person name="Kleemann J."/>
            <person name="Torres M.F."/>
            <person name="Damm U."/>
            <person name="Buiate E.A."/>
            <person name="Epstein L."/>
            <person name="Alkan N."/>
            <person name="Altmueller J."/>
            <person name="Alvarado-Balderrama L."/>
            <person name="Bauser C.A."/>
            <person name="Becker C."/>
            <person name="Birren B.W."/>
            <person name="Chen Z."/>
            <person name="Choi J."/>
            <person name="Crouch J.A."/>
            <person name="Duvick J.P."/>
            <person name="Farman M.A."/>
            <person name="Gan P."/>
            <person name="Heiman D."/>
            <person name="Henrissat B."/>
            <person name="Howard R.J."/>
            <person name="Kabbage M."/>
            <person name="Koch C."/>
            <person name="Kracher B."/>
            <person name="Kubo Y."/>
            <person name="Law A.D."/>
            <person name="Lebrun M.-H."/>
            <person name="Lee Y.-H."/>
            <person name="Miyara I."/>
            <person name="Moore N."/>
            <person name="Neumann U."/>
            <person name="Nordstroem K."/>
            <person name="Panaccione D.G."/>
            <person name="Panstruga R."/>
            <person name="Place M."/>
            <person name="Proctor R.H."/>
            <person name="Prusky D."/>
            <person name="Rech G."/>
            <person name="Reinhardt R."/>
            <person name="Rollins J.A."/>
            <person name="Rounsley S."/>
            <person name="Schardl C.L."/>
            <person name="Schwartz D.C."/>
            <person name="Shenoy N."/>
            <person name="Shirasu K."/>
            <person name="Sikhakolli U.R."/>
            <person name="Stueber K."/>
            <person name="Sukno S.A."/>
            <person name="Sweigard J.A."/>
            <person name="Takano Y."/>
            <person name="Takahara H."/>
            <person name="Trail F."/>
            <person name="van der Does H.C."/>
            <person name="Voll L.M."/>
            <person name="Will I."/>
            <person name="Young S."/>
            <person name="Zeng Q."/>
            <person name="Zhang J."/>
            <person name="Zhou S."/>
            <person name="Dickman M.B."/>
            <person name="Schulze-Lefert P."/>
            <person name="Ver Loren van Themaat E."/>
            <person name="Ma L.-J."/>
            <person name="Vaillancourt L.J."/>
        </authorList>
    </citation>
    <scope>NUCLEOTIDE SEQUENCE [LARGE SCALE GENOMIC DNA]</scope>
    <source>
        <strain evidence="3">IMI 349063</strain>
    </source>
</reference>
<feature type="compositionally biased region" description="Low complexity" evidence="1">
    <location>
        <begin position="14"/>
        <end position="28"/>
    </location>
</feature>
<evidence type="ECO:0000256" key="1">
    <source>
        <dbReference type="SAM" id="MobiDB-lite"/>
    </source>
</evidence>
<feature type="non-terminal residue" evidence="2">
    <location>
        <position position="1"/>
    </location>
</feature>
<dbReference type="HOGENOM" id="CLU_2782710_0_0_1"/>
<organism evidence="2 3">
    <name type="scientific">Colletotrichum higginsianum (strain IMI 349063)</name>
    <name type="common">Crucifer anthracnose fungus</name>
    <dbReference type="NCBI Taxonomy" id="759273"/>
    <lineage>
        <taxon>Eukaryota</taxon>
        <taxon>Fungi</taxon>
        <taxon>Dikarya</taxon>
        <taxon>Ascomycota</taxon>
        <taxon>Pezizomycotina</taxon>
        <taxon>Sordariomycetes</taxon>
        <taxon>Hypocreomycetidae</taxon>
        <taxon>Glomerellales</taxon>
        <taxon>Glomerellaceae</taxon>
        <taxon>Colletotrichum</taxon>
        <taxon>Colletotrichum destructivum species complex</taxon>
    </lineage>
</organism>
<proteinExistence type="predicted"/>
<evidence type="ECO:0000313" key="2">
    <source>
        <dbReference type="EMBL" id="CCF32721.1"/>
    </source>
</evidence>
<protein>
    <submittedName>
        <fullName evidence="2">Uncharacterized protein</fullName>
    </submittedName>
</protein>
<evidence type="ECO:0000313" key="3">
    <source>
        <dbReference type="Proteomes" id="UP000007174"/>
    </source>
</evidence>
<name>H1UXM0_COLHI</name>